<feature type="compositionally biased region" description="Basic residues" evidence="11">
    <location>
        <begin position="1109"/>
        <end position="1119"/>
    </location>
</feature>
<comment type="catalytic activity">
    <reaction evidence="9">
        <text>L-seryl-[protein] + ATP = O-phospho-L-seryl-[protein] + ADP + H(+)</text>
        <dbReference type="Rhea" id="RHEA:17989"/>
        <dbReference type="Rhea" id="RHEA-COMP:9863"/>
        <dbReference type="Rhea" id="RHEA-COMP:11604"/>
        <dbReference type="ChEBI" id="CHEBI:15378"/>
        <dbReference type="ChEBI" id="CHEBI:29999"/>
        <dbReference type="ChEBI" id="CHEBI:30616"/>
        <dbReference type="ChEBI" id="CHEBI:83421"/>
        <dbReference type="ChEBI" id="CHEBI:456216"/>
        <dbReference type="EC" id="2.7.11.1"/>
    </reaction>
</comment>
<feature type="domain" description="Serine/threonine-protein kinase WNK CCTL2" evidence="13">
    <location>
        <begin position="354"/>
        <end position="427"/>
    </location>
</feature>
<feature type="region of interest" description="Disordered" evidence="11">
    <location>
        <begin position="958"/>
        <end position="997"/>
    </location>
</feature>
<evidence type="ECO:0000313" key="14">
    <source>
        <dbReference type="EMBL" id="ELK03403.1"/>
    </source>
</evidence>
<dbReference type="Pfam" id="PF12202">
    <property type="entry name" value="OSR1_C"/>
    <property type="match status" value="1"/>
</dbReference>
<feature type="compositionally biased region" description="Low complexity" evidence="11">
    <location>
        <begin position="231"/>
        <end position="241"/>
    </location>
</feature>
<feature type="coiled-coil region" evidence="10">
    <location>
        <begin position="1059"/>
        <end position="1090"/>
    </location>
</feature>
<feature type="region of interest" description="Disordered" evidence="11">
    <location>
        <begin position="821"/>
        <end position="863"/>
    </location>
</feature>
<dbReference type="FunCoup" id="L5JYV9">
    <property type="interactions" value="348"/>
</dbReference>
<feature type="region of interest" description="Disordered" evidence="11">
    <location>
        <begin position="687"/>
        <end position="722"/>
    </location>
</feature>
<evidence type="ECO:0000256" key="5">
    <source>
        <dbReference type="ARBA" id="ARBA00022741"/>
    </source>
</evidence>
<evidence type="ECO:0000256" key="10">
    <source>
        <dbReference type="SAM" id="Coils"/>
    </source>
</evidence>
<evidence type="ECO:0000256" key="11">
    <source>
        <dbReference type="SAM" id="MobiDB-lite"/>
    </source>
</evidence>
<dbReference type="FunFam" id="3.10.20.90:FF:000007">
    <property type="entry name" value="Serine/threonine-protein kinase WNK1 isoform 1"/>
    <property type="match status" value="1"/>
</dbReference>
<feature type="region of interest" description="Disordered" evidence="11">
    <location>
        <begin position="256"/>
        <end position="281"/>
    </location>
</feature>
<feature type="compositionally biased region" description="Low complexity" evidence="11">
    <location>
        <begin position="826"/>
        <end position="843"/>
    </location>
</feature>
<keyword evidence="5" id="KW-0547">Nucleotide-binding</keyword>
<keyword evidence="3" id="KW-0723">Serine/threonine-protein kinase</keyword>
<evidence type="ECO:0000256" key="7">
    <source>
        <dbReference type="ARBA" id="ARBA00022840"/>
    </source>
</evidence>
<dbReference type="EMBL" id="KB031095">
    <property type="protein sequence ID" value="ELK03403.1"/>
    <property type="molecule type" value="Genomic_DNA"/>
</dbReference>
<dbReference type="Gene3D" id="3.10.20.90">
    <property type="entry name" value="Phosphatidylinositol 3-kinase Catalytic Subunit, Chain A, domain 1"/>
    <property type="match status" value="2"/>
</dbReference>
<keyword evidence="7" id="KW-0067">ATP-binding</keyword>
<feature type="compositionally biased region" description="Low complexity" evidence="11">
    <location>
        <begin position="557"/>
        <end position="572"/>
    </location>
</feature>
<dbReference type="GO" id="GO:0004674">
    <property type="term" value="F:protein serine/threonine kinase activity"/>
    <property type="evidence" value="ECO:0007669"/>
    <property type="project" value="UniProtKB-KW"/>
</dbReference>
<evidence type="ECO:0000259" key="13">
    <source>
        <dbReference type="Pfam" id="PF24889"/>
    </source>
</evidence>
<feature type="region of interest" description="Disordered" evidence="11">
    <location>
        <begin position="430"/>
        <end position="464"/>
    </location>
</feature>
<feature type="region of interest" description="Disordered" evidence="11">
    <location>
        <begin position="887"/>
        <end position="912"/>
    </location>
</feature>
<proteinExistence type="predicted"/>
<evidence type="ECO:0000256" key="9">
    <source>
        <dbReference type="ARBA" id="ARBA00048679"/>
    </source>
</evidence>
<feature type="domain" description="Serine/threonine-protein kinase OSR1/WNK CCT" evidence="12">
    <location>
        <begin position="88"/>
        <end position="151"/>
    </location>
</feature>
<evidence type="ECO:0000313" key="15">
    <source>
        <dbReference type="Proteomes" id="UP000010552"/>
    </source>
</evidence>
<gene>
    <name evidence="14" type="ORF">PAL_GLEAN10003510</name>
</gene>
<reference evidence="15" key="1">
    <citation type="journal article" date="2013" name="Science">
        <title>Comparative analysis of bat genomes provides insight into the evolution of flight and immunity.</title>
        <authorList>
            <person name="Zhang G."/>
            <person name="Cowled C."/>
            <person name="Shi Z."/>
            <person name="Huang Z."/>
            <person name="Bishop-Lilly K.A."/>
            <person name="Fang X."/>
            <person name="Wynne J.W."/>
            <person name="Xiong Z."/>
            <person name="Baker M.L."/>
            <person name="Zhao W."/>
            <person name="Tachedjian M."/>
            <person name="Zhu Y."/>
            <person name="Zhou P."/>
            <person name="Jiang X."/>
            <person name="Ng J."/>
            <person name="Yang L."/>
            <person name="Wu L."/>
            <person name="Xiao J."/>
            <person name="Feng Y."/>
            <person name="Chen Y."/>
            <person name="Sun X."/>
            <person name="Zhang Y."/>
            <person name="Marsh G.A."/>
            <person name="Crameri G."/>
            <person name="Broder C.C."/>
            <person name="Frey K.G."/>
            <person name="Wang L.F."/>
            <person name="Wang J."/>
        </authorList>
    </citation>
    <scope>NUCLEOTIDE SEQUENCE [LARGE SCALE GENOMIC DNA]</scope>
</reference>
<dbReference type="EC" id="2.7.11.1" evidence="2"/>
<sequence>MAEPRPAEGLVSSVCVTTPFENFPPDISLMDFFFWLFFFFFFFFYNQKRVLNTTQYEIKDLLSHAFFAEDTGVRVELAEEDHGRKSTIALRLWVEDPKKLKGKPKDNGAIEFTFDLERETPDDVAQEMIESGFFHESDVKIVAKSIRDRVALIQWRRERIWPALQPQEQRDPGSPDKAKGLHTPLQVQVTYHAQVGLLEPEEPEADQHLLPTVLPASATSLASDSTFDSGQGSTVYSDSQSSQQSVVLGSLVDSAPPTAQSVCSPPVSMSDGPILPHSLPSLGAYQQPVAEQDKQPGLLQSCESYGGSDVTSGRELSDSCEGTFGGGKLEGKPSRKHHRRSTRTRSRQERASRPRLTILNVCNTGDKMVECQLETHNHKMVTFKFDLDGDAPDEIATYMVEHDFILQAERETFIEQMKDIMDKAEDMLSEDTDVDRGSDPGASPPPLSTCGLGTGEESRQSQANAPVYQQNVLHTGKRWFIICPVAEHPAAEAPESSPPPPLSSLQPEASPDPAPCKDQLSLKEKSGFPASPQLPSQPSSRGAPGGVPVPLVPSSPPMTSVPQDMAAPAASPKPEPAMGAAVQAGGPGTSQGIASEHETPQPLAETHDAQLATRPLGVALGPCTSPPEAPQHPTGLEEPASAREASAPGEILPAPAPVPSAPGGTPQLALGQSLTSVPNVVGAVSLATPQLPSPPLGPAIPPQPPSALESDGEGPPPRVGFVDSTIKSLDEKLRTLLYQEHVPTSSASAGTPVEVGDRDFTMEPPRGDWTYTEASGGDPALLSQLASDKSEMAPGPGDTLKQATSSPVAAASSLSNMLGTDGGWVASGSPAASSAPQDAPTSAIPAHPETTDQSSRVLGETSAEPTQRCLGMLTKGSQAIQFQTHGIMASGSPPKRPRQQDGSSPAKTVGRFSVISTQDEWTLASPHSLRYSAPPDVYLQEGPQSPDMKLALRRVQTASSIEVGPGEPVSSDSGDECPRRRPSVQKHGSLPGSGSSVASDFVKKATAFLHRSSRAGSPGPETPNRTGVKVPTISVTSFHSQSSYISSDNDSEIEDADIRKELQSLREKHLKEISELQSQQKQEIEALYRRLGKPLPPNLGLFHTAPPAGRRRKTSKSKLKAGKLLNPLVQQLKVVASSTGSSTSSLVPGPEPGPPPTLHVQAQVNNSNNKKGTFTDDLHKLVDEWTSKTVGVAQLKPSLNQLKQTQKLHNMEATAGWALGPGEIQAMNPPRAAVGTPCLALAPGPLPTTVIPGTSLTLPVPGTTLSGFSASPCALPLGQYRSLFPASVSWSSWAAQEGSQRPTWGPGLGVADRPMLPVFLRLPVARTHNPWLQIT</sequence>
<feature type="compositionally biased region" description="Basic residues" evidence="11">
    <location>
        <begin position="334"/>
        <end position="345"/>
    </location>
</feature>
<accession>L5JYV9</accession>
<dbReference type="STRING" id="9402.L5JYV9"/>
<feature type="region of interest" description="Disordered" evidence="11">
    <location>
        <begin position="1098"/>
        <end position="1119"/>
    </location>
</feature>
<dbReference type="InterPro" id="IPR050588">
    <property type="entry name" value="WNK_Ser-Thr_kinase"/>
</dbReference>
<evidence type="ECO:0000256" key="3">
    <source>
        <dbReference type="ARBA" id="ARBA00022527"/>
    </source>
</evidence>
<organism evidence="14 15">
    <name type="scientific">Pteropus alecto</name>
    <name type="common">Black flying fox</name>
    <dbReference type="NCBI Taxonomy" id="9402"/>
    <lineage>
        <taxon>Eukaryota</taxon>
        <taxon>Metazoa</taxon>
        <taxon>Chordata</taxon>
        <taxon>Craniata</taxon>
        <taxon>Vertebrata</taxon>
        <taxon>Euteleostomi</taxon>
        <taxon>Mammalia</taxon>
        <taxon>Eutheria</taxon>
        <taxon>Laurasiatheria</taxon>
        <taxon>Chiroptera</taxon>
        <taxon>Yinpterochiroptera</taxon>
        <taxon>Pteropodoidea</taxon>
        <taxon>Pteropodidae</taxon>
        <taxon>Pteropodinae</taxon>
        <taxon>Pteropus</taxon>
    </lineage>
</organism>
<dbReference type="Pfam" id="PF24889">
    <property type="entry name" value="CCTL2_WNK"/>
    <property type="match status" value="1"/>
</dbReference>
<evidence type="ECO:0000259" key="12">
    <source>
        <dbReference type="Pfam" id="PF12202"/>
    </source>
</evidence>
<dbReference type="InParanoid" id="L5JYV9"/>
<feature type="region of interest" description="Disordered" evidence="11">
    <location>
        <begin position="304"/>
        <end position="353"/>
    </location>
</feature>
<evidence type="ECO:0000256" key="8">
    <source>
        <dbReference type="ARBA" id="ARBA00047899"/>
    </source>
</evidence>
<evidence type="ECO:0000256" key="1">
    <source>
        <dbReference type="ARBA" id="ARBA00001946"/>
    </source>
</evidence>
<dbReference type="PANTHER" id="PTHR13902">
    <property type="entry name" value="SERINE/THREONINE-PROTEIN KINASE WNK WITH NO LYSINE -RELATED"/>
    <property type="match status" value="1"/>
</dbReference>
<dbReference type="GO" id="GO:0005524">
    <property type="term" value="F:ATP binding"/>
    <property type="evidence" value="ECO:0007669"/>
    <property type="project" value="UniProtKB-KW"/>
</dbReference>
<feature type="compositionally biased region" description="Low complexity" evidence="11">
    <location>
        <begin position="637"/>
        <end position="650"/>
    </location>
</feature>
<keyword evidence="4" id="KW-0808">Transferase</keyword>
<evidence type="ECO:0000256" key="4">
    <source>
        <dbReference type="ARBA" id="ARBA00022679"/>
    </source>
</evidence>
<keyword evidence="10" id="KW-0175">Coiled coil</keyword>
<feature type="compositionally biased region" description="Pro residues" evidence="11">
    <location>
        <begin position="691"/>
        <end position="705"/>
    </location>
</feature>
<keyword evidence="6 14" id="KW-0418">Kinase</keyword>
<dbReference type="eggNOG" id="KOG0584">
    <property type="taxonomic scope" value="Eukaryota"/>
</dbReference>
<dbReference type="Proteomes" id="UP000010552">
    <property type="component" value="Unassembled WGS sequence"/>
</dbReference>
<evidence type="ECO:0000256" key="6">
    <source>
        <dbReference type="ARBA" id="ARBA00022777"/>
    </source>
</evidence>
<feature type="region of interest" description="Disordered" evidence="11">
    <location>
        <begin position="490"/>
        <end position="670"/>
    </location>
</feature>
<evidence type="ECO:0000256" key="2">
    <source>
        <dbReference type="ARBA" id="ARBA00012513"/>
    </source>
</evidence>
<comment type="catalytic activity">
    <reaction evidence="8">
        <text>L-threonyl-[protein] + ATP = O-phospho-L-threonyl-[protein] + ADP + H(+)</text>
        <dbReference type="Rhea" id="RHEA:46608"/>
        <dbReference type="Rhea" id="RHEA-COMP:11060"/>
        <dbReference type="Rhea" id="RHEA-COMP:11605"/>
        <dbReference type="ChEBI" id="CHEBI:15378"/>
        <dbReference type="ChEBI" id="CHEBI:30013"/>
        <dbReference type="ChEBI" id="CHEBI:30616"/>
        <dbReference type="ChEBI" id="CHEBI:61977"/>
        <dbReference type="ChEBI" id="CHEBI:456216"/>
        <dbReference type="EC" id="2.7.11.1"/>
    </reaction>
</comment>
<feature type="compositionally biased region" description="Low complexity" evidence="11">
    <location>
        <begin position="529"/>
        <end position="549"/>
    </location>
</feature>
<dbReference type="InterPro" id="IPR056865">
    <property type="entry name" value="CCTL2_WNK"/>
</dbReference>
<dbReference type="InterPro" id="IPR024678">
    <property type="entry name" value="Kinase_OSR1/WNK_CCT"/>
</dbReference>
<feature type="region of interest" description="Disordered" evidence="11">
    <location>
        <begin position="222"/>
        <end position="241"/>
    </location>
</feature>
<dbReference type="FunFam" id="3.10.20.90:FF:000012">
    <property type="entry name" value="Serine/threonine-protein kinase WNK1 isoform 2"/>
    <property type="match status" value="1"/>
</dbReference>
<protein>
    <recommendedName>
        <fullName evidence="2">non-specific serine/threonine protein kinase</fullName>
        <ecNumber evidence="2">2.7.11.1</ecNumber>
    </recommendedName>
</protein>
<comment type="cofactor">
    <cofactor evidence="1">
        <name>Mg(2+)</name>
        <dbReference type="ChEBI" id="CHEBI:18420"/>
    </cofactor>
</comment>
<name>L5JYV9_PTEAL</name>
<keyword evidence="15" id="KW-1185">Reference proteome</keyword>